<dbReference type="InterPro" id="IPR012337">
    <property type="entry name" value="RNaseH-like_sf"/>
</dbReference>
<dbReference type="GO" id="GO:0006310">
    <property type="term" value="P:DNA recombination"/>
    <property type="evidence" value="ECO:0007669"/>
    <property type="project" value="UniProtKB-KW"/>
</dbReference>
<dbReference type="PROSITE" id="PS50879">
    <property type="entry name" value="RNASE_H_1"/>
    <property type="match status" value="1"/>
</dbReference>
<dbReference type="CDD" id="cd09279">
    <property type="entry name" value="RNase_HI_like"/>
    <property type="match status" value="1"/>
</dbReference>
<evidence type="ECO:0000256" key="2">
    <source>
        <dbReference type="SAM" id="MobiDB-lite"/>
    </source>
</evidence>
<dbReference type="PROSITE" id="PS50994">
    <property type="entry name" value="INTEGRASE"/>
    <property type="match status" value="1"/>
</dbReference>
<feature type="domain" description="Integrase catalytic" evidence="4">
    <location>
        <begin position="1481"/>
        <end position="1656"/>
    </location>
</feature>
<dbReference type="SUPFAM" id="SSF56672">
    <property type="entry name" value="DNA/RNA polymerases"/>
    <property type="match status" value="1"/>
</dbReference>
<dbReference type="GO" id="GO:0003676">
    <property type="term" value="F:nucleic acid binding"/>
    <property type="evidence" value="ECO:0007669"/>
    <property type="project" value="InterPro"/>
</dbReference>
<dbReference type="Pfam" id="PF00078">
    <property type="entry name" value="RVT_1"/>
    <property type="match status" value="1"/>
</dbReference>
<reference evidence="5" key="1">
    <citation type="journal article" date="2005" name="BMC Biol.">
        <title>The sequence of rice chromosomes 11 and 12, rich in disease resistance genes and recent gene duplications.</title>
        <authorList>
            <consortium name="The rice chromosomes 11 and 12 sequencing consortia"/>
        </authorList>
    </citation>
    <scope>NUCLEOTIDE SEQUENCE [LARGE SCALE GENOMIC DNA]</scope>
</reference>
<dbReference type="PANTHER" id="PTHR48475:SF2">
    <property type="entry name" value="RIBONUCLEASE H"/>
    <property type="match status" value="1"/>
</dbReference>
<dbReference type="InterPro" id="IPR036397">
    <property type="entry name" value="RNaseH_sf"/>
</dbReference>
<dbReference type="Gene3D" id="3.30.420.10">
    <property type="entry name" value="Ribonuclease H-like superfamily/Ribonuclease H"/>
    <property type="match status" value="2"/>
</dbReference>
<keyword evidence="1" id="KW-0233">DNA recombination</keyword>
<organism evidence="5">
    <name type="scientific">Oryza sativa subsp. japonica</name>
    <name type="common">Rice</name>
    <dbReference type="NCBI Taxonomy" id="39947"/>
    <lineage>
        <taxon>Eukaryota</taxon>
        <taxon>Viridiplantae</taxon>
        <taxon>Streptophyta</taxon>
        <taxon>Embryophyta</taxon>
        <taxon>Tracheophyta</taxon>
        <taxon>Spermatophyta</taxon>
        <taxon>Magnoliopsida</taxon>
        <taxon>Liliopsida</taxon>
        <taxon>Poales</taxon>
        <taxon>Poaceae</taxon>
        <taxon>BOP clade</taxon>
        <taxon>Oryzoideae</taxon>
        <taxon>Oryzeae</taxon>
        <taxon>Oryzinae</taxon>
        <taxon>Oryza</taxon>
        <taxon>Oryza sativa</taxon>
    </lineage>
</organism>
<dbReference type="InterPro" id="IPR002156">
    <property type="entry name" value="RNaseH_domain"/>
</dbReference>
<feature type="region of interest" description="Disordered" evidence="2">
    <location>
        <begin position="1"/>
        <end position="44"/>
    </location>
</feature>
<gene>
    <name evidence="5" type="ordered locus">LOC_Os12g43020</name>
</gene>
<feature type="compositionally biased region" description="Polar residues" evidence="2">
    <location>
        <begin position="601"/>
        <end position="615"/>
    </location>
</feature>
<dbReference type="InterPro" id="IPR000477">
    <property type="entry name" value="RT_dom"/>
</dbReference>
<protein>
    <submittedName>
        <fullName evidence="5">Retrotransposon protein, putative, Ty3-gypsy subclass</fullName>
    </submittedName>
</protein>
<dbReference type="GO" id="GO:0004523">
    <property type="term" value="F:RNA-DNA hybrid ribonuclease activity"/>
    <property type="evidence" value="ECO:0007669"/>
    <property type="project" value="InterPro"/>
</dbReference>
<reference evidence="5" key="2">
    <citation type="submission" date="2005-04" db="EMBL/GenBank/DDBJ databases">
        <authorList>
            <person name="Buell C.R."/>
            <person name="Wing R.A."/>
            <person name="McCombie W.A."/>
            <person name="Ouyang S."/>
        </authorList>
    </citation>
    <scope>NUCLEOTIDE SEQUENCE</scope>
</reference>
<dbReference type="Gene3D" id="1.10.340.70">
    <property type="match status" value="1"/>
</dbReference>
<reference evidence="5" key="3">
    <citation type="submission" date="2006-01" db="EMBL/GenBank/DDBJ databases">
        <authorList>
            <person name="Buell R."/>
        </authorList>
    </citation>
    <scope>NUCLEOTIDE SEQUENCE</scope>
</reference>
<evidence type="ECO:0000313" key="5">
    <source>
        <dbReference type="EMBL" id="ABA99442.1"/>
    </source>
</evidence>
<dbReference type="Pfam" id="PF03732">
    <property type="entry name" value="Retrotrans_gag"/>
    <property type="match status" value="1"/>
</dbReference>
<proteinExistence type="predicted"/>
<dbReference type="Gene3D" id="3.30.70.270">
    <property type="match status" value="2"/>
</dbReference>
<dbReference type="Gene3D" id="2.40.70.10">
    <property type="entry name" value="Acid Proteases"/>
    <property type="match status" value="1"/>
</dbReference>
<dbReference type="GO" id="GO:0015074">
    <property type="term" value="P:DNA integration"/>
    <property type="evidence" value="ECO:0007669"/>
    <property type="project" value="InterPro"/>
</dbReference>
<dbReference type="InterPro" id="IPR001584">
    <property type="entry name" value="Integrase_cat-core"/>
</dbReference>
<dbReference type="InterPro" id="IPR043502">
    <property type="entry name" value="DNA/RNA_pol_sf"/>
</dbReference>
<dbReference type="Gene3D" id="3.10.10.10">
    <property type="entry name" value="HIV Type 1 Reverse Transcriptase, subunit A, domain 1"/>
    <property type="match status" value="1"/>
</dbReference>
<sequence length="1767" mass="194620">MAAEEGAEPSASVTEDVEGQAPSQSPSAPAPSQPSSAPATSVQVPNTADVAKAAAAARALQTRAEILSTNQLVVPQAAPSQPAAPTALAVVQAQISLDPEAQAEADMEAMRQNMTRLQDMLCQMLEQQQAYEATRRTKATSAPILQYSAGYAPSQVRPQVVTQPSPPLAAQPPVYFVGQHQPPGQATQTVAEGASALQAQLQAFLQQLNQPHYISSTTPSAHPVPTVWQQVPTPGFGTNQAPIQAAMMWSQPIFDPSMAAQQVPPVGAGQSNAAAQLHAQATISPFATPYPQQGAVNRAGGEKGLPLSGGIKTRPIPPQFKFPPVPRYSGETDPKEFLSIYESAIEAAHGDENTKAMVIHLALDGIARSWYFNLPANSIYSWEQLRDVFVLNFRGTYEEPKTQQHLLGIRQRPGESIREYMRRFSQARCQVQDITEASVINAASAGLLEGELTRKIANKEPQTLEHLLRITDGFARGEEDSKRRQAIQAEYDKAFVAAAQAQAQVQIVEPPPLSVRQSQPAIQGQPPRQGQAPMTWRKFRTDRAGKAVMAVEEVQALRKEFDAQQASNHQQPARKKVRKDLYCAFHGRSLHTTEQCLNIRQRGNAQDPRPQQGTTVEAPREAVQEQIPLAEQRQDTQRRVIQVITRADPPSLLSKRQRKMQIRMVHSITSAGEGAPQYVNQLISFGPEDAEGVLFPHQDPLVISAEIAGFEVRRILVDGGSSADVIFAEAYAKMGLPTQTLAPAPTSLRGFGGEAVQVLGQALLLIAFGSGENRREEQILFDVVDIPYNYNAIFGRATLNKFEAISHHNYLKLKMPGPTGVIVVKGLQPSAASKRDLAIINRAVHNVETEPHERPKHMLKPTPHGKITKIHMNPLNIPKTSFITPFGTFCHLRMPFGLRNAGATFARLVYKVLGKQLGRNVEAYVDDIVVKSRKAFDHAFDLQETFDSLRAAGIKLNPEKCVFGVRAGKLLGFLVSDRGIEANPEKIDAIQQMKPPSSVHEVQKLTGRIAALSRFLSTAAERGLPFFKTLRGAGKFNWTPECQAAFDELKQYLQSPPALISPPPGSELLLYLAASSVAVSAALVQETESGQKPVYFVSEALQGAKTRYIEMEKLSYALVMASRKLKHYFQAHKVIVPSQYSLGEILRGKEVTGQLSKWAAELSPFDLHFIARSAIKSQVLADFVAEWTPVLAPDPEPDDQFWVMCSDGSAGVAAVLFSPNGVSIWYAARLQFDTTNNAAEYEAVLLGLRKAKALGVRRLLIRTDSKLVAGHVDKSFEAKEEGMKRYLEAVWSMEKCFTGITVEHLPRDQNEEADALAKSAACGGPHSPGIFFEVLHAPSVPMDSSEVMTIDQEKLGEDPYDWRTPLVKHLETGWLPVDEAEAKRLQHRATKYKMVSGQLYRSGVLQPLLRCISFAEGEEMAKEIHQGLCGAHQAARTVASKVFRQGVYWPTVLKVCVEQIKKCESCQRHGRSQAVPQYDLQPIAPIWPFARWGLDIIGPFPVARNGYKFAIVAVEYFSRWIEVEPLGAITSAAVQKFVWKNIVCRFGVPKEFITDNGKQFDSDKFREMCEGLNLEIRFASVAHPQSNGAAERTNGKILEALKKRLEGAVKGKWPEELLSVLWALRTTPTRPTKFSSFMLLYGDEAMTPAELGANSPRVMFSRGEEGCEVSLELLEGVRVEALEHMHKYATSTSAAYNKKVRPTELMPGHLVLRKKANPVAVGKLESKWEGPYIIKHKSTTGSFRLATLKGEEFDHSWNVASLKRFYV</sequence>
<accession>Q2QLX1</accession>
<evidence type="ECO:0000259" key="3">
    <source>
        <dbReference type="PROSITE" id="PS50879"/>
    </source>
</evidence>
<dbReference type="InterPro" id="IPR041577">
    <property type="entry name" value="RT_RNaseH_2"/>
</dbReference>
<dbReference type="InterPro" id="IPR005162">
    <property type="entry name" value="Retrotrans_gag_dom"/>
</dbReference>
<dbReference type="SUPFAM" id="SSF53098">
    <property type="entry name" value="Ribonuclease H-like"/>
    <property type="match status" value="2"/>
</dbReference>
<feature type="region of interest" description="Disordered" evidence="2">
    <location>
        <begin position="601"/>
        <end position="627"/>
    </location>
</feature>
<dbReference type="InterPro" id="IPR021109">
    <property type="entry name" value="Peptidase_aspartic_dom_sf"/>
</dbReference>
<dbReference type="CDD" id="cd01647">
    <property type="entry name" value="RT_LTR"/>
    <property type="match status" value="1"/>
</dbReference>
<evidence type="ECO:0000256" key="1">
    <source>
        <dbReference type="ARBA" id="ARBA00023172"/>
    </source>
</evidence>
<dbReference type="InterPro" id="IPR043128">
    <property type="entry name" value="Rev_trsase/Diguanyl_cyclase"/>
</dbReference>
<dbReference type="CDD" id="cd00303">
    <property type="entry name" value="retropepsin_like"/>
    <property type="match status" value="1"/>
</dbReference>
<dbReference type="Pfam" id="PF17919">
    <property type="entry name" value="RT_RNaseH_2"/>
    <property type="match status" value="1"/>
</dbReference>
<name>Q2QLX1_ORYSJ</name>
<feature type="domain" description="RNase H type-1" evidence="3">
    <location>
        <begin position="1198"/>
        <end position="1322"/>
    </location>
</feature>
<evidence type="ECO:0000259" key="4">
    <source>
        <dbReference type="PROSITE" id="PS50994"/>
    </source>
</evidence>
<dbReference type="Pfam" id="PF00665">
    <property type="entry name" value="rve"/>
    <property type="match status" value="1"/>
</dbReference>
<dbReference type="EMBL" id="DP000011">
    <property type="protein sequence ID" value="ABA99442.1"/>
    <property type="molecule type" value="Genomic_DNA"/>
</dbReference>
<dbReference type="PANTHER" id="PTHR48475">
    <property type="entry name" value="RIBONUCLEASE H"/>
    <property type="match status" value="1"/>
</dbReference>
<dbReference type="Pfam" id="PF13456">
    <property type="entry name" value="RVT_3"/>
    <property type="match status" value="1"/>
</dbReference>